<proteinExistence type="inferred from homology"/>
<reference evidence="7" key="1">
    <citation type="submission" date="2019-09" db="EMBL/GenBank/DDBJ databases">
        <title>Draft genome information of white flower Hibiscus syriacus.</title>
        <authorList>
            <person name="Kim Y.-M."/>
        </authorList>
    </citation>
    <scope>NUCLEOTIDE SEQUENCE [LARGE SCALE GENOMIC DNA]</scope>
    <source>
        <strain evidence="7">YM2019G1</strain>
    </source>
</reference>
<evidence type="ECO:0000259" key="6">
    <source>
        <dbReference type="Pfam" id="PF00078"/>
    </source>
</evidence>
<dbReference type="Pfam" id="PF25557">
    <property type="entry name" value="GAUT_1"/>
    <property type="match status" value="1"/>
</dbReference>
<dbReference type="CDD" id="cd06429">
    <property type="entry name" value="GT8_like_1"/>
    <property type="match status" value="1"/>
</dbReference>
<evidence type="ECO:0000313" key="8">
    <source>
        <dbReference type="Proteomes" id="UP000436088"/>
    </source>
</evidence>
<dbReference type="UniPathway" id="UPA00845"/>
<name>A0A6A2Y034_HIBSY</name>
<sequence length="807" mass="92907">MVLLSQKLKPLNSIGQDEFNEDFASVKYKTDYLRLNAIEQKASEELKGRKIIVLNEKDHSSSVASHSSDENRDSNQYRDAQHASKSSKANDSEIKGKGEDRLRIQQKEVPRRSRKQEQFNREAGTHNQHLRTQSRSVTNKRLKQMNEQLIRAKAYLSLGRPGSYPELERELRRKIKQVERAVRKASNDSDLPRSSSRMIRSMEVWLAKMNHTFADCFGADKTLCATVNDTEEQVQAEKNQGSYLVQLAGRTTPKGLHCLSMRLTAEYFLLQPEERQFPNQHKLHDLDLYHYAVFSDEILACAVVVNSTTASAKEPEKIVFHILTDSLNLPAISMWFLLNPPGGATIHVQSIENFNWLSTEYYSTLKEYKSDDPRYTSTLSHLRFYLADIFPSVDKIVLFDHDVVVQRDLTALWTVDMKRKVHAAVETCRESKASFHSMNLFMNISDQSLAKRFNSSVCTWAFGMNLFDLKEWRRQNLTMLYHNYLQLGLNWPLSEAGRLPLGWITFYNQTVALDKRWHSLGLGYNPGLRRDNIKNAAVIHYDGIRKPWLEIGIAEYKGYWSKHLQYEHPYLQQCNIHEEAPSADGVSWCMLFADDIVLVAETKSELNSRLATWKTALEEKGLRINIEKTEYLCSNFSGNQNVKDVEVCIEGHVLPSKDCFKYLGSMIHKDGGVDDDVTHRIKAGWLKWRAASGVLCDKKVPLKLKGKFYRMAIRPALLYGSECWAPKKDHVRRIEAAEMRMLRWTCGRTLWDMTTNSAIRMSLGVVSVSEKMREGRLRWFGHVLRRLPSDAVRRVESITVDGARRKG</sequence>
<protein>
    <submittedName>
        <fullName evidence="7">RNA splicing protein mrs2</fullName>
    </submittedName>
</protein>
<gene>
    <name evidence="7" type="ORF">F3Y22_tig00116951pilonHSYRG00652</name>
</gene>
<dbReference type="AlphaFoldDB" id="A0A6A2Y034"/>
<comment type="caution">
    <text evidence="7">The sequence shown here is derived from an EMBL/GenBank/DDBJ whole genome shotgun (WGS) entry which is preliminary data.</text>
</comment>
<dbReference type="InterPro" id="IPR029993">
    <property type="entry name" value="GAUT"/>
</dbReference>
<dbReference type="Proteomes" id="UP000436088">
    <property type="component" value="Unassembled WGS sequence"/>
</dbReference>
<dbReference type="InterPro" id="IPR002495">
    <property type="entry name" value="Glyco_trans_8"/>
</dbReference>
<feature type="region of interest" description="Disordered" evidence="5">
    <location>
        <begin position="57"/>
        <end position="138"/>
    </location>
</feature>
<dbReference type="GO" id="GO:0045489">
    <property type="term" value="P:pectin biosynthetic process"/>
    <property type="evidence" value="ECO:0007669"/>
    <property type="project" value="UniProtKB-UniPathway"/>
</dbReference>
<dbReference type="Pfam" id="PF00078">
    <property type="entry name" value="RVT_1"/>
    <property type="match status" value="1"/>
</dbReference>
<dbReference type="PANTHER" id="PTHR32116">
    <property type="entry name" value="GALACTURONOSYLTRANSFERASE 4-RELATED"/>
    <property type="match status" value="1"/>
</dbReference>
<dbReference type="SUPFAM" id="SSF53448">
    <property type="entry name" value="Nucleotide-diphospho-sugar transferases"/>
    <property type="match status" value="1"/>
</dbReference>
<evidence type="ECO:0000256" key="1">
    <source>
        <dbReference type="ARBA" id="ARBA00004877"/>
    </source>
</evidence>
<evidence type="ECO:0000313" key="7">
    <source>
        <dbReference type="EMBL" id="KAE8660684.1"/>
    </source>
</evidence>
<dbReference type="PANTHER" id="PTHR32116:SF0">
    <property type="entry name" value="GALACTURONOSYLTRANSFERASE 6-RELATED"/>
    <property type="match status" value="1"/>
</dbReference>
<dbReference type="InterPro" id="IPR043502">
    <property type="entry name" value="DNA/RNA_pol_sf"/>
</dbReference>
<evidence type="ECO:0000256" key="4">
    <source>
        <dbReference type="ARBA" id="ARBA00022679"/>
    </source>
</evidence>
<organism evidence="7 8">
    <name type="scientific">Hibiscus syriacus</name>
    <name type="common">Rose of Sharon</name>
    <dbReference type="NCBI Taxonomy" id="106335"/>
    <lineage>
        <taxon>Eukaryota</taxon>
        <taxon>Viridiplantae</taxon>
        <taxon>Streptophyta</taxon>
        <taxon>Embryophyta</taxon>
        <taxon>Tracheophyta</taxon>
        <taxon>Spermatophyta</taxon>
        <taxon>Magnoliopsida</taxon>
        <taxon>eudicotyledons</taxon>
        <taxon>Gunneridae</taxon>
        <taxon>Pentapetalae</taxon>
        <taxon>rosids</taxon>
        <taxon>malvids</taxon>
        <taxon>Malvales</taxon>
        <taxon>Malvaceae</taxon>
        <taxon>Malvoideae</taxon>
        <taxon>Hibiscus</taxon>
    </lineage>
</organism>
<dbReference type="GO" id="GO:0047262">
    <property type="term" value="F:polygalacturonate 4-alpha-galacturonosyltransferase activity"/>
    <property type="evidence" value="ECO:0007669"/>
    <property type="project" value="InterPro"/>
</dbReference>
<evidence type="ECO:0000256" key="2">
    <source>
        <dbReference type="ARBA" id="ARBA00006351"/>
    </source>
</evidence>
<accession>A0A6A2Y034</accession>
<dbReference type="SUPFAM" id="SSF56672">
    <property type="entry name" value="DNA/RNA polymerases"/>
    <property type="match status" value="1"/>
</dbReference>
<dbReference type="EMBL" id="VEPZ02001731">
    <property type="protein sequence ID" value="KAE8660684.1"/>
    <property type="molecule type" value="Genomic_DNA"/>
</dbReference>
<evidence type="ECO:0000256" key="3">
    <source>
        <dbReference type="ARBA" id="ARBA00022676"/>
    </source>
</evidence>
<comment type="similarity">
    <text evidence="2">Belongs to the glycosyltransferase 8 family.</text>
</comment>
<keyword evidence="8" id="KW-1185">Reference proteome</keyword>
<dbReference type="InterPro" id="IPR000477">
    <property type="entry name" value="RT_dom"/>
</dbReference>
<feature type="domain" description="Reverse transcriptase" evidence="6">
    <location>
        <begin position="589"/>
        <end position="665"/>
    </location>
</feature>
<feature type="compositionally biased region" description="Polar residues" evidence="5">
    <location>
        <begin position="125"/>
        <end position="137"/>
    </location>
</feature>
<keyword evidence="3" id="KW-0328">Glycosyltransferase</keyword>
<feature type="compositionally biased region" description="Basic and acidic residues" evidence="5">
    <location>
        <begin position="67"/>
        <end position="124"/>
    </location>
</feature>
<dbReference type="Pfam" id="PF01501">
    <property type="entry name" value="Glyco_transf_8"/>
    <property type="match status" value="1"/>
</dbReference>
<dbReference type="Gene3D" id="3.90.550.10">
    <property type="entry name" value="Spore Coat Polysaccharide Biosynthesis Protein SpsA, Chain A"/>
    <property type="match status" value="1"/>
</dbReference>
<comment type="pathway">
    <text evidence="1">Glycan metabolism; pectin biosynthesis.</text>
</comment>
<keyword evidence="4" id="KW-0808">Transferase</keyword>
<evidence type="ECO:0000256" key="5">
    <source>
        <dbReference type="SAM" id="MobiDB-lite"/>
    </source>
</evidence>
<dbReference type="InterPro" id="IPR029044">
    <property type="entry name" value="Nucleotide-diphossugar_trans"/>
</dbReference>